<keyword evidence="1" id="KW-0472">Membrane</keyword>
<organism evidence="3 4">
    <name type="scientific">Candidatus Syntrophocurvum alkaliphilum</name>
    <dbReference type="NCBI Taxonomy" id="2293317"/>
    <lineage>
        <taxon>Bacteria</taxon>
        <taxon>Bacillati</taxon>
        <taxon>Bacillota</taxon>
        <taxon>Clostridia</taxon>
        <taxon>Eubacteriales</taxon>
        <taxon>Syntrophomonadaceae</taxon>
        <taxon>Candidatus Syntrophocurvum</taxon>
    </lineage>
</organism>
<reference evidence="4" key="1">
    <citation type="journal article" date="2019" name="Microbiology">
        <title>Complete Genome Sequence of an Uncultured Bacterium of the Candidate Phylum Bipolaricaulota.</title>
        <authorList>
            <person name="Kadnikov V.V."/>
            <person name="Mardanov A.V."/>
            <person name="Beletsky A.V."/>
            <person name="Frank Y.A."/>
            <person name="Karnachuk O.V."/>
            <person name="Ravin N.V."/>
        </authorList>
    </citation>
    <scope>NUCLEOTIDE SEQUENCE [LARGE SCALE GENOMIC DNA]</scope>
</reference>
<keyword evidence="4" id="KW-1185">Reference proteome</keyword>
<dbReference type="OrthoDB" id="1809868at2"/>
<proteinExistence type="predicted"/>
<keyword evidence="1" id="KW-0812">Transmembrane</keyword>
<dbReference type="Pfam" id="PF11127">
    <property type="entry name" value="YgaP-like_TM"/>
    <property type="match status" value="1"/>
</dbReference>
<evidence type="ECO:0000313" key="3">
    <source>
        <dbReference type="EMBL" id="QGU00680.1"/>
    </source>
</evidence>
<evidence type="ECO:0000256" key="1">
    <source>
        <dbReference type="SAM" id="Phobius"/>
    </source>
</evidence>
<dbReference type="EMBL" id="CP046457">
    <property type="protein sequence ID" value="QGU00680.1"/>
    <property type="molecule type" value="Genomic_DNA"/>
</dbReference>
<dbReference type="Proteomes" id="UP000426444">
    <property type="component" value="Chromosome"/>
</dbReference>
<gene>
    <name evidence="3" type="ORF">SYNTR_2086</name>
</gene>
<protein>
    <recommendedName>
        <fullName evidence="2">Inner membrane protein YgaP-like transmembrane domain-containing protein</fullName>
    </recommendedName>
</protein>
<evidence type="ECO:0000259" key="2">
    <source>
        <dbReference type="Pfam" id="PF11127"/>
    </source>
</evidence>
<dbReference type="KEGG" id="salq:SYNTR_2086"/>
<dbReference type="InterPro" id="IPR021309">
    <property type="entry name" value="YgaP-like_TM"/>
</dbReference>
<sequence length="56" mass="6213">MKLEFERNLATWDRGLRLILAAILFVIPTIAVVGPTLTTILYVLAIINIVEAVIGY</sequence>
<keyword evidence="1" id="KW-1133">Transmembrane helix</keyword>
<accession>A0A6I6DLJ0</accession>
<evidence type="ECO:0000313" key="4">
    <source>
        <dbReference type="Proteomes" id="UP000426444"/>
    </source>
</evidence>
<dbReference type="AlphaFoldDB" id="A0A6I6DLJ0"/>
<feature type="transmembrane region" description="Helical" evidence="1">
    <location>
        <begin position="20"/>
        <end position="50"/>
    </location>
</feature>
<name>A0A6I6DLJ0_9FIRM</name>
<dbReference type="RefSeq" id="WP_156204437.1">
    <property type="nucleotide sequence ID" value="NZ_CP046457.1"/>
</dbReference>
<feature type="domain" description="Inner membrane protein YgaP-like transmembrane" evidence="2">
    <location>
        <begin position="6"/>
        <end position="56"/>
    </location>
</feature>